<dbReference type="PANTHER" id="PTHR35910:SF1">
    <property type="entry name" value="2EXR DOMAIN-CONTAINING PROTEIN"/>
    <property type="match status" value="1"/>
</dbReference>
<dbReference type="InterPro" id="IPR045518">
    <property type="entry name" value="2EXR"/>
</dbReference>
<organism evidence="2 3">
    <name type="scientific">Cadophora malorum</name>
    <dbReference type="NCBI Taxonomy" id="108018"/>
    <lineage>
        <taxon>Eukaryota</taxon>
        <taxon>Fungi</taxon>
        <taxon>Dikarya</taxon>
        <taxon>Ascomycota</taxon>
        <taxon>Pezizomycotina</taxon>
        <taxon>Leotiomycetes</taxon>
        <taxon>Helotiales</taxon>
        <taxon>Ploettnerulaceae</taxon>
        <taxon>Cadophora</taxon>
    </lineage>
</organism>
<sequence>MESTEPLTSYPGFPILPFEITLKIWELCLPQPRLIKVQDTRSAPQLDDEPILKATKCHCAALCDVYPSVAAICSESRAIFLAHFSFCFGTHVSWTKDTIYLNWDLSYQAQLSDSVLRHVLQSFTEKVLASPGGVHMASLGMEVHYRWVDLVLGDPKDPGVPAPTSLFDHFPNMKEFLAIHGTIGIFKLLPNLPAMTWPDYEVLPDPTEETFRPGSYDICMHAHATDRGRIWPLGSGMKLVEASSTDDEVWNGDPTYVAQDFVRELYEEGNWGNGCRKPTVKIVALRVHTGSCFKDVQQETRAFIDGQRQLKQDIVFQKNEQFTC</sequence>
<gene>
    <name evidence="2" type="ORF">IFR04_009234</name>
</gene>
<name>A0A8H7T9S8_9HELO</name>
<dbReference type="Pfam" id="PF20150">
    <property type="entry name" value="2EXR"/>
    <property type="match status" value="1"/>
</dbReference>
<dbReference type="AlphaFoldDB" id="A0A8H7T9S8"/>
<evidence type="ECO:0000313" key="3">
    <source>
        <dbReference type="Proteomes" id="UP000664132"/>
    </source>
</evidence>
<dbReference type="OrthoDB" id="3540486at2759"/>
<dbReference type="PANTHER" id="PTHR35910">
    <property type="entry name" value="2EXR DOMAIN-CONTAINING PROTEIN"/>
    <property type="match status" value="1"/>
</dbReference>
<accession>A0A8H7T9S8</accession>
<dbReference type="Proteomes" id="UP000664132">
    <property type="component" value="Unassembled WGS sequence"/>
</dbReference>
<keyword evidence="3" id="KW-1185">Reference proteome</keyword>
<feature type="domain" description="2EXR" evidence="1">
    <location>
        <begin position="11"/>
        <end position="104"/>
    </location>
</feature>
<reference evidence="2" key="1">
    <citation type="submission" date="2021-02" db="EMBL/GenBank/DDBJ databases">
        <title>Genome sequence Cadophora malorum strain M34.</title>
        <authorList>
            <person name="Stefanovic E."/>
            <person name="Vu D."/>
            <person name="Scully C."/>
            <person name="Dijksterhuis J."/>
            <person name="Roader J."/>
            <person name="Houbraken J."/>
        </authorList>
    </citation>
    <scope>NUCLEOTIDE SEQUENCE</scope>
    <source>
        <strain evidence="2">M34</strain>
    </source>
</reference>
<comment type="caution">
    <text evidence="2">The sequence shown here is derived from an EMBL/GenBank/DDBJ whole genome shotgun (WGS) entry which is preliminary data.</text>
</comment>
<proteinExistence type="predicted"/>
<protein>
    <recommendedName>
        <fullName evidence="1">2EXR domain-containing protein</fullName>
    </recommendedName>
</protein>
<dbReference type="EMBL" id="JAFJYH010000149">
    <property type="protein sequence ID" value="KAG4417664.1"/>
    <property type="molecule type" value="Genomic_DNA"/>
</dbReference>
<evidence type="ECO:0000259" key="1">
    <source>
        <dbReference type="Pfam" id="PF20150"/>
    </source>
</evidence>
<evidence type="ECO:0000313" key="2">
    <source>
        <dbReference type="EMBL" id="KAG4417664.1"/>
    </source>
</evidence>